<name>A0A2C9V243_MANES</name>
<dbReference type="AlphaFoldDB" id="A0A2C9V243"/>
<feature type="region of interest" description="Disordered" evidence="1">
    <location>
        <begin position="78"/>
        <end position="108"/>
    </location>
</feature>
<organism evidence="2">
    <name type="scientific">Manihot esculenta</name>
    <name type="common">Cassava</name>
    <name type="synonym">Jatropha manihot</name>
    <dbReference type="NCBI Taxonomy" id="3983"/>
    <lineage>
        <taxon>Eukaryota</taxon>
        <taxon>Viridiplantae</taxon>
        <taxon>Streptophyta</taxon>
        <taxon>Embryophyta</taxon>
        <taxon>Tracheophyta</taxon>
        <taxon>Spermatophyta</taxon>
        <taxon>Magnoliopsida</taxon>
        <taxon>eudicotyledons</taxon>
        <taxon>Gunneridae</taxon>
        <taxon>Pentapetalae</taxon>
        <taxon>rosids</taxon>
        <taxon>fabids</taxon>
        <taxon>Malpighiales</taxon>
        <taxon>Euphorbiaceae</taxon>
        <taxon>Crotonoideae</taxon>
        <taxon>Manihoteae</taxon>
        <taxon>Manihot</taxon>
    </lineage>
</organism>
<protein>
    <submittedName>
        <fullName evidence="2">Uncharacterized protein</fullName>
    </submittedName>
</protein>
<accession>A0A2C9V243</accession>
<reference evidence="2" key="1">
    <citation type="submission" date="2016-02" db="EMBL/GenBank/DDBJ databases">
        <title>WGS assembly of Manihot esculenta.</title>
        <authorList>
            <person name="Bredeson J.V."/>
            <person name="Prochnik S.E."/>
            <person name="Lyons J.B."/>
            <person name="Schmutz J."/>
            <person name="Grimwood J."/>
            <person name="Vrebalov J."/>
            <person name="Bart R.S."/>
            <person name="Amuge T."/>
            <person name="Ferguson M.E."/>
            <person name="Green R."/>
            <person name="Putnam N."/>
            <person name="Stites J."/>
            <person name="Rounsley S."/>
            <person name="Rokhsar D.S."/>
        </authorList>
    </citation>
    <scope>NUCLEOTIDE SEQUENCE [LARGE SCALE GENOMIC DNA]</scope>
    <source>
        <tissue evidence="2">Leaf</tissue>
    </source>
</reference>
<evidence type="ECO:0000313" key="2">
    <source>
        <dbReference type="EMBL" id="OAY38400.1"/>
    </source>
</evidence>
<sequence>MIGLVRQIRTTVASSPSIKSTGVAGIAAEPAAAAEGIPVAELSDHEAATTCATSMLLQFRRDLVLSWRTKLGGNFKIRDDIPPPRNEAVPMTMPLRGDRRTSMTIQLS</sequence>
<proteinExistence type="predicted"/>
<gene>
    <name evidence="2" type="ORF">MANES_10G011500</name>
</gene>
<evidence type="ECO:0000256" key="1">
    <source>
        <dbReference type="SAM" id="MobiDB-lite"/>
    </source>
</evidence>
<dbReference type="EMBL" id="CM004396">
    <property type="protein sequence ID" value="OAY38400.1"/>
    <property type="molecule type" value="Genomic_DNA"/>
</dbReference>